<keyword evidence="4 7" id="KW-1133">Transmembrane helix</keyword>
<dbReference type="AlphaFoldDB" id="A0A9P3C4D6"/>
<keyword evidence="9" id="KW-1185">Reference proteome</keyword>
<dbReference type="GO" id="GO:0005886">
    <property type="term" value="C:plasma membrane"/>
    <property type="evidence" value="ECO:0007669"/>
    <property type="project" value="TreeGrafter"/>
</dbReference>
<keyword evidence="3 7" id="KW-0812">Transmembrane</keyword>
<feature type="compositionally biased region" description="Polar residues" evidence="6">
    <location>
        <begin position="567"/>
        <end position="581"/>
    </location>
</feature>
<feature type="transmembrane region" description="Helical" evidence="7">
    <location>
        <begin position="471"/>
        <end position="492"/>
    </location>
</feature>
<feature type="transmembrane region" description="Helical" evidence="7">
    <location>
        <begin position="201"/>
        <end position="219"/>
    </location>
</feature>
<organism evidence="8 9">
    <name type="scientific">Aspergillus viridinutans</name>
    <dbReference type="NCBI Taxonomy" id="75553"/>
    <lineage>
        <taxon>Eukaryota</taxon>
        <taxon>Fungi</taxon>
        <taxon>Dikarya</taxon>
        <taxon>Ascomycota</taxon>
        <taxon>Pezizomycotina</taxon>
        <taxon>Eurotiomycetes</taxon>
        <taxon>Eurotiomycetidae</taxon>
        <taxon>Eurotiales</taxon>
        <taxon>Aspergillaceae</taxon>
        <taxon>Aspergillus</taxon>
        <taxon>Aspergillus subgen. Fumigati</taxon>
    </lineage>
</organism>
<dbReference type="EMBL" id="BOPL01000014">
    <property type="protein sequence ID" value="GIK07519.1"/>
    <property type="molecule type" value="Genomic_DNA"/>
</dbReference>
<feature type="transmembrane region" description="Helical" evidence="7">
    <location>
        <begin position="78"/>
        <end position="100"/>
    </location>
</feature>
<dbReference type="Gene3D" id="1.10.4160.10">
    <property type="entry name" value="Hydantoin permease"/>
    <property type="match status" value="1"/>
</dbReference>
<dbReference type="RefSeq" id="XP_043130705.1">
    <property type="nucleotide sequence ID" value="XM_043274770.1"/>
</dbReference>
<feature type="transmembrane region" description="Helical" evidence="7">
    <location>
        <begin position="310"/>
        <end position="335"/>
    </location>
</feature>
<evidence type="ECO:0000256" key="5">
    <source>
        <dbReference type="ARBA" id="ARBA00023136"/>
    </source>
</evidence>
<dbReference type="PANTHER" id="PTHR30618:SF4">
    <property type="entry name" value="ALLANTOIN PERMEASE"/>
    <property type="match status" value="1"/>
</dbReference>
<dbReference type="OrthoDB" id="2018619at2759"/>
<evidence type="ECO:0000256" key="6">
    <source>
        <dbReference type="SAM" id="MobiDB-lite"/>
    </source>
</evidence>
<feature type="transmembrane region" description="Helical" evidence="7">
    <location>
        <begin position="425"/>
        <end position="450"/>
    </location>
</feature>
<comment type="similarity">
    <text evidence="2">Belongs to the purine-cytosine permease (2.A.39) family.</text>
</comment>
<dbReference type="InterPro" id="IPR001248">
    <property type="entry name" value="Pur-cyt_permease"/>
</dbReference>
<name>A0A9P3C4D6_ASPVI</name>
<feature type="transmembrane region" description="Helical" evidence="7">
    <location>
        <begin position="512"/>
        <end position="535"/>
    </location>
</feature>
<evidence type="ECO:0000256" key="2">
    <source>
        <dbReference type="ARBA" id="ARBA00008974"/>
    </source>
</evidence>
<dbReference type="GeneID" id="66931167"/>
<dbReference type="CDD" id="cd11482">
    <property type="entry name" value="SLC-NCS1sbd_NRT1-like"/>
    <property type="match status" value="1"/>
</dbReference>
<gene>
    <name evidence="8" type="ORF">Aspvir_003185</name>
</gene>
<keyword evidence="5 7" id="KW-0472">Membrane</keyword>
<dbReference type="GO" id="GO:0015205">
    <property type="term" value="F:nucleobase transmembrane transporter activity"/>
    <property type="evidence" value="ECO:0007669"/>
    <property type="project" value="TreeGrafter"/>
</dbReference>
<evidence type="ECO:0000313" key="9">
    <source>
        <dbReference type="Proteomes" id="UP000710440"/>
    </source>
</evidence>
<feature type="region of interest" description="Disordered" evidence="6">
    <location>
        <begin position="560"/>
        <end position="592"/>
    </location>
</feature>
<dbReference type="Proteomes" id="UP000710440">
    <property type="component" value="Unassembled WGS sequence"/>
</dbReference>
<dbReference type="InterPro" id="IPR045225">
    <property type="entry name" value="Uracil/uridine/allantoin_perm"/>
</dbReference>
<proteinExistence type="inferred from homology"/>
<feature type="transmembrane region" description="Helical" evidence="7">
    <location>
        <begin position="269"/>
        <end position="289"/>
    </location>
</feature>
<protein>
    <submittedName>
        <fullName evidence="8">Uncharacterized protein</fullName>
    </submittedName>
</protein>
<feature type="transmembrane region" description="Helical" evidence="7">
    <location>
        <begin position="107"/>
        <end position="128"/>
    </location>
</feature>
<sequence>MRYPCSSAVNPKLKETVDIIDDQEDNMISEEKKSSILHRVISSCRLHDPSVTAANAWINDDIRPLPPSRRRWSGTTYLGWWAIWMMGLSNFQLGSSLVAIGLSVWQAMVGIILGRILIATVAILNGAVGSRWHIGFPVFSRIVWGMRGSYGAILLRILLGLVGFAVQSWNGGLCITAVLSAIFPSYLHLRNTIPESSHVTTAQLVSWIVFLALCVPLIYVRPERAPKAMAVMNILTLITILAILIWALATAHGAGPLLSQPGMPMTSSQLGWSMLGGINAVIGTVAPALMSQPDFSRFARRERDQIWGQAVAFILVGTIMPLFGCLVSSATQQIYGEAIWNPPVLILTWLTNGQYRSSTRAAAAFAGLGLTISQLAVVVVDNAYSVGIDLCGLFPAFLNIRRGAYLGLALGMAFCPWELLSTASIFLMVISGFTVFFGPICGIQIADYWVLRRQRIKLSDLYSIKREGVYYYVYGVNWRAFVAWAVGFAPLMPGFIHAVQPRITLKTDVGHLYQIAFVLGFCISFVTHCALNVVFPPRGLGEMDHDDRFGTFTTAEARALGIDPDSASPSTTPVSDSNQGESVDLEESKGWS</sequence>
<dbReference type="Pfam" id="PF02133">
    <property type="entry name" value="Transp_cyt_pur"/>
    <property type="match status" value="1"/>
</dbReference>
<dbReference type="PANTHER" id="PTHR30618">
    <property type="entry name" value="NCS1 FAMILY PURINE/PYRIMIDINE TRANSPORTER"/>
    <property type="match status" value="1"/>
</dbReference>
<comment type="caution">
    <text evidence="8">The sequence shown here is derived from an EMBL/GenBank/DDBJ whole genome shotgun (WGS) entry which is preliminary data.</text>
</comment>
<feature type="transmembrane region" description="Helical" evidence="7">
    <location>
        <begin position="231"/>
        <end position="249"/>
    </location>
</feature>
<evidence type="ECO:0000256" key="4">
    <source>
        <dbReference type="ARBA" id="ARBA00022989"/>
    </source>
</evidence>
<evidence type="ECO:0000313" key="8">
    <source>
        <dbReference type="EMBL" id="GIK07519.1"/>
    </source>
</evidence>
<comment type="subcellular location">
    <subcellularLocation>
        <location evidence="1">Membrane</location>
        <topology evidence="1">Multi-pass membrane protein</topology>
    </subcellularLocation>
</comment>
<reference evidence="8 9" key="1">
    <citation type="submission" date="2021-02" db="EMBL/GenBank/DDBJ databases">
        <title>Pan-genome distribution and transcriptional activeness of fungal secondary metabolism genes in Aspergillus section Fumigati.</title>
        <authorList>
            <person name="Takahashi H."/>
            <person name="Umemura M."/>
            <person name="Ninomiya A."/>
            <person name="Kusuya Y."/>
            <person name="Urayama S."/>
            <person name="Shimizu M."/>
            <person name="Watanabe A."/>
            <person name="Kamei K."/>
            <person name="Yaguchi T."/>
            <person name="Hagiwara D."/>
        </authorList>
    </citation>
    <scope>NUCLEOTIDE SEQUENCE [LARGE SCALE GENOMIC DNA]</scope>
    <source>
        <strain evidence="8 9">IFM 47045</strain>
    </source>
</reference>
<feature type="transmembrane region" description="Helical" evidence="7">
    <location>
        <begin position="361"/>
        <end position="383"/>
    </location>
</feature>
<evidence type="ECO:0000256" key="3">
    <source>
        <dbReference type="ARBA" id="ARBA00022692"/>
    </source>
</evidence>
<evidence type="ECO:0000256" key="1">
    <source>
        <dbReference type="ARBA" id="ARBA00004141"/>
    </source>
</evidence>
<feature type="transmembrane region" description="Helical" evidence="7">
    <location>
        <begin position="403"/>
        <end position="419"/>
    </location>
</feature>
<accession>A0A9P3C4D6</accession>
<evidence type="ECO:0000256" key="7">
    <source>
        <dbReference type="SAM" id="Phobius"/>
    </source>
</evidence>